<name>A0A835DTM6_TETSI</name>
<evidence type="ECO:0000256" key="4">
    <source>
        <dbReference type="ARBA" id="ARBA00022692"/>
    </source>
</evidence>
<dbReference type="SUPFAM" id="SSF47473">
    <property type="entry name" value="EF-hand"/>
    <property type="match status" value="1"/>
</dbReference>
<dbReference type="EMBL" id="JABCRI010000001">
    <property type="protein sequence ID" value="KAF8412339.1"/>
    <property type="molecule type" value="Genomic_DNA"/>
</dbReference>
<proteinExistence type="inferred from homology"/>
<evidence type="ECO:0000313" key="12">
    <source>
        <dbReference type="EMBL" id="KAF8412339.1"/>
    </source>
</evidence>
<evidence type="ECO:0000313" key="13">
    <source>
        <dbReference type="Proteomes" id="UP000655225"/>
    </source>
</evidence>
<comment type="similarity">
    <text evidence="2">Belongs to the 1-acyl-sn-glycerol-3-phosphate acyltransferase family.</text>
</comment>
<evidence type="ECO:0000256" key="2">
    <source>
        <dbReference type="ARBA" id="ARBA00008655"/>
    </source>
</evidence>
<comment type="caution">
    <text evidence="12">The sequence shown here is derived from an EMBL/GenBank/DDBJ whole genome shotgun (WGS) entry which is preliminary data.</text>
</comment>
<feature type="transmembrane region" description="Helical" evidence="10">
    <location>
        <begin position="95"/>
        <end position="120"/>
    </location>
</feature>
<gene>
    <name evidence="12" type="ORF">HHK36_000301</name>
</gene>
<dbReference type="PANTHER" id="PTHR23063:SF52">
    <property type="entry name" value="LYSOPHOSPHATIDYLCHOLINE ACYLTRANSFERASE"/>
    <property type="match status" value="1"/>
</dbReference>
<dbReference type="InterPro" id="IPR011992">
    <property type="entry name" value="EF-hand-dom_pair"/>
</dbReference>
<dbReference type="GO" id="GO:0016020">
    <property type="term" value="C:membrane"/>
    <property type="evidence" value="ECO:0007669"/>
    <property type="project" value="UniProtKB-SubCell"/>
</dbReference>
<evidence type="ECO:0000256" key="1">
    <source>
        <dbReference type="ARBA" id="ARBA00004370"/>
    </source>
</evidence>
<keyword evidence="4 10" id="KW-0812">Transmembrane</keyword>
<keyword evidence="8 10" id="KW-0472">Membrane</keyword>
<evidence type="ECO:0000259" key="11">
    <source>
        <dbReference type="PROSITE" id="PS50222"/>
    </source>
</evidence>
<evidence type="ECO:0000256" key="5">
    <source>
        <dbReference type="ARBA" id="ARBA00022837"/>
    </source>
</evidence>
<dbReference type="GO" id="GO:0006644">
    <property type="term" value="P:phospholipid metabolic process"/>
    <property type="evidence" value="ECO:0007669"/>
    <property type="project" value="TreeGrafter"/>
</dbReference>
<dbReference type="Proteomes" id="UP000655225">
    <property type="component" value="Unassembled WGS sequence"/>
</dbReference>
<reference evidence="12 13" key="1">
    <citation type="submission" date="2020-04" db="EMBL/GenBank/DDBJ databases">
        <title>Plant Genome Project.</title>
        <authorList>
            <person name="Zhang R.-G."/>
        </authorList>
    </citation>
    <scope>NUCLEOTIDE SEQUENCE [LARGE SCALE GENOMIC DNA]</scope>
    <source>
        <strain evidence="12">YNK0</strain>
        <tissue evidence="12">Leaf</tissue>
    </source>
</reference>
<keyword evidence="13" id="KW-1185">Reference proteome</keyword>
<organism evidence="12 13">
    <name type="scientific">Tetracentron sinense</name>
    <name type="common">Spur-leaf</name>
    <dbReference type="NCBI Taxonomy" id="13715"/>
    <lineage>
        <taxon>Eukaryota</taxon>
        <taxon>Viridiplantae</taxon>
        <taxon>Streptophyta</taxon>
        <taxon>Embryophyta</taxon>
        <taxon>Tracheophyta</taxon>
        <taxon>Spermatophyta</taxon>
        <taxon>Magnoliopsida</taxon>
        <taxon>Trochodendrales</taxon>
        <taxon>Trochodendraceae</taxon>
        <taxon>Tetracentron</taxon>
    </lineage>
</organism>
<dbReference type="InterPro" id="IPR002123">
    <property type="entry name" value="Plipid/glycerol_acylTrfase"/>
</dbReference>
<evidence type="ECO:0000256" key="6">
    <source>
        <dbReference type="ARBA" id="ARBA00022989"/>
    </source>
</evidence>
<protein>
    <recommendedName>
        <fullName evidence="11">EF-hand domain-containing protein</fullName>
    </recommendedName>
</protein>
<keyword evidence="3" id="KW-0808">Transferase</keyword>
<keyword evidence="5" id="KW-0106">Calcium</keyword>
<comment type="subcellular location">
    <subcellularLocation>
        <location evidence="1">Membrane</location>
    </subcellularLocation>
</comment>
<dbReference type="InterPro" id="IPR002048">
    <property type="entry name" value="EF_hand_dom"/>
</dbReference>
<accession>A0A835DTM6</accession>
<dbReference type="SUPFAM" id="SSF69593">
    <property type="entry name" value="Glycerol-3-phosphate (1)-acyltransferase"/>
    <property type="match status" value="1"/>
</dbReference>
<keyword evidence="9" id="KW-0012">Acyltransferase</keyword>
<dbReference type="PANTHER" id="PTHR23063">
    <property type="entry name" value="PHOSPHOLIPID ACYLTRANSFERASE"/>
    <property type="match status" value="1"/>
</dbReference>
<dbReference type="Pfam" id="PF01553">
    <property type="entry name" value="Acyltransferase"/>
    <property type="match status" value="1"/>
</dbReference>
<dbReference type="OrthoDB" id="272512at2759"/>
<keyword evidence="7" id="KW-0443">Lipid metabolism</keyword>
<sequence>MADYDLRAPLLVPERLKEAKGEAEVTIDIAIDDGDARPPHHYRTTQLDNLNPFEFLGAGSFSLPSPTPIDPFRNQTPNIEGLYEWLKILVCIPLAIVRLVFFGLSLLVGFVATKFALYGWKDKHNPMPRWSYHWIRRRGRPASRETAPIVVSNHVSYIDPIFFFYELFPTIVASESHDAIPFVGTIIRAMQVIYVNRFSAPSRKHAVNEIKVEYLPVVAPFENQKENAVHFAERTSYAIANALNVIQTSHSYGDLMLLTRASESKQKKASNYMVEMAKAEHSFHISTLEAVEFLDMFLSMNPDPSGRVKIHDFLRILRLRASPLSEKCSPAVVFSSNNVLIKTMVGFTNLPRYTPQFKKEEGYKSLSGRYAIHVRQGCKLTCSCLPFHEAIHSSSSLQIFGFIDVEKHGSITFRQFLFGSVHVMKQPLFRQACELAFAECESRGYGSISKQQLGDFVRPGMQDIREEEICELFILFDTDSDGVVSKNDFMTCLRRNPLLIALFSHVLLHKGLLEANDGRSEEIVG</sequence>
<evidence type="ECO:0000256" key="7">
    <source>
        <dbReference type="ARBA" id="ARBA00023098"/>
    </source>
</evidence>
<dbReference type="PROSITE" id="PS00018">
    <property type="entry name" value="EF_HAND_1"/>
    <property type="match status" value="1"/>
</dbReference>
<evidence type="ECO:0000256" key="9">
    <source>
        <dbReference type="ARBA" id="ARBA00023315"/>
    </source>
</evidence>
<dbReference type="SMART" id="SM00563">
    <property type="entry name" value="PlsC"/>
    <property type="match status" value="1"/>
</dbReference>
<dbReference type="GO" id="GO:0005509">
    <property type="term" value="F:calcium ion binding"/>
    <property type="evidence" value="ECO:0007669"/>
    <property type="project" value="InterPro"/>
</dbReference>
<evidence type="ECO:0000256" key="3">
    <source>
        <dbReference type="ARBA" id="ARBA00022679"/>
    </source>
</evidence>
<evidence type="ECO:0000256" key="10">
    <source>
        <dbReference type="SAM" id="Phobius"/>
    </source>
</evidence>
<dbReference type="PROSITE" id="PS50222">
    <property type="entry name" value="EF_HAND_2"/>
    <property type="match status" value="1"/>
</dbReference>
<dbReference type="Pfam" id="PF13499">
    <property type="entry name" value="EF-hand_7"/>
    <property type="match status" value="1"/>
</dbReference>
<evidence type="ECO:0000256" key="8">
    <source>
        <dbReference type="ARBA" id="ARBA00023136"/>
    </source>
</evidence>
<dbReference type="InterPro" id="IPR018247">
    <property type="entry name" value="EF_Hand_1_Ca_BS"/>
</dbReference>
<dbReference type="OMA" id="FLYHKSE"/>
<dbReference type="Gene3D" id="1.10.238.10">
    <property type="entry name" value="EF-hand"/>
    <property type="match status" value="1"/>
</dbReference>
<dbReference type="AlphaFoldDB" id="A0A835DTM6"/>
<keyword evidence="6 10" id="KW-1133">Transmembrane helix</keyword>
<feature type="domain" description="EF-hand" evidence="11">
    <location>
        <begin position="464"/>
        <end position="499"/>
    </location>
</feature>
<dbReference type="GO" id="GO:0071618">
    <property type="term" value="F:lysophosphatidylethanolamine acyltransferase activity"/>
    <property type="evidence" value="ECO:0007669"/>
    <property type="project" value="TreeGrafter"/>
</dbReference>